<feature type="region of interest" description="Disordered" evidence="1">
    <location>
        <begin position="26"/>
        <end position="78"/>
    </location>
</feature>
<evidence type="ECO:0000313" key="3">
    <source>
        <dbReference type="WBParaSite" id="ACRNAN_Path_593.g2222.t1"/>
    </source>
</evidence>
<protein>
    <submittedName>
        <fullName evidence="3">Uncharacterized protein</fullName>
    </submittedName>
</protein>
<evidence type="ECO:0000313" key="2">
    <source>
        <dbReference type="Proteomes" id="UP000887540"/>
    </source>
</evidence>
<dbReference type="AlphaFoldDB" id="A0A914CA82"/>
<accession>A0A914CA82</accession>
<reference evidence="3" key="1">
    <citation type="submission" date="2022-11" db="UniProtKB">
        <authorList>
            <consortium name="WormBaseParasite"/>
        </authorList>
    </citation>
    <scope>IDENTIFICATION</scope>
</reference>
<dbReference type="Proteomes" id="UP000887540">
    <property type="component" value="Unplaced"/>
</dbReference>
<organism evidence="2 3">
    <name type="scientific">Acrobeloides nanus</name>
    <dbReference type="NCBI Taxonomy" id="290746"/>
    <lineage>
        <taxon>Eukaryota</taxon>
        <taxon>Metazoa</taxon>
        <taxon>Ecdysozoa</taxon>
        <taxon>Nematoda</taxon>
        <taxon>Chromadorea</taxon>
        <taxon>Rhabditida</taxon>
        <taxon>Tylenchina</taxon>
        <taxon>Cephalobomorpha</taxon>
        <taxon>Cephaloboidea</taxon>
        <taxon>Cephalobidae</taxon>
        <taxon>Acrobeloides</taxon>
    </lineage>
</organism>
<evidence type="ECO:0000256" key="1">
    <source>
        <dbReference type="SAM" id="MobiDB-lite"/>
    </source>
</evidence>
<feature type="compositionally biased region" description="Basic residues" evidence="1">
    <location>
        <begin position="69"/>
        <end position="78"/>
    </location>
</feature>
<feature type="compositionally biased region" description="Polar residues" evidence="1">
    <location>
        <begin position="57"/>
        <end position="68"/>
    </location>
</feature>
<dbReference type="WBParaSite" id="ACRNAN_Path_593.g2222.t1">
    <property type="protein sequence ID" value="ACRNAN_Path_593.g2222.t1"/>
    <property type="gene ID" value="ACRNAN_Path_593.g2222"/>
</dbReference>
<sequence>MHEFGDSVQKIAEALRIPTTTVHDAIHRGDIEDRKGRGRKRSARTRENIRKIKTKIQRNLSSRQNSTRKMAKATKKII</sequence>
<proteinExistence type="predicted"/>
<name>A0A914CA82_9BILA</name>
<feature type="compositionally biased region" description="Basic and acidic residues" evidence="1">
    <location>
        <begin position="26"/>
        <end position="35"/>
    </location>
</feature>
<keyword evidence="2" id="KW-1185">Reference proteome</keyword>